<name>A0A7W2D8W4_9ACTN</name>
<reference evidence="1 2" key="1">
    <citation type="submission" date="2020-07" db="EMBL/GenBank/DDBJ databases">
        <title>Streptomyces isolated from Indian soil.</title>
        <authorList>
            <person name="Mandal S."/>
            <person name="Maiti P.K."/>
        </authorList>
    </citation>
    <scope>NUCLEOTIDE SEQUENCE [LARGE SCALE GENOMIC DNA]</scope>
    <source>
        <strain evidence="1 2">PSKA54</strain>
    </source>
</reference>
<keyword evidence="2" id="KW-1185">Reference proteome</keyword>
<organism evidence="1 2">
    <name type="scientific">Streptomyces himalayensis subsp. aureolus</name>
    <dbReference type="NCBI Taxonomy" id="2758039"/>
    <lineage>
        <taxon>Bacteria</taxon>
        <taxon>Bacillati</taxon>
        <taxon>Actinomycetota</taxon>
        <taxon>Actinomycetes</taxon>
        <taxon>Kitasatosporales</taxon>
        <taxon>Streptomycetaceae</taxon>
        <taxon>Streptomyces</taxon>
        <taxon>Streptomyces himalayensis</taxon>
    </lineage>
</organism>
<dbReference type="Proteomes" id="UP000586976">
    <property type="component" value="Unassembled WGS sequence"/>
</dbReference>
<proteinExistence type="predicted"/>
<evidence type="ECO:0000313" key="1">
    <source>
        <dbReference type="EMBL" id="MBA4866786.1"/>
    </source>
</evidence>
<accession>A0A7W2D8W4</accession>
<gene>
    <name evidence="1" type="ORF">H1V43_36930</name>
</gene>
<evidence type="ECO:0000313" key="2">
    <source>
        <dbReference type="Proteomes" id="UP000586976"/>
    </source>
</evidence>
<dbReference type="Pfam" id="PF09957">
    <property type="entry name" value="VapB_antitoxin"/>
    <property type="match status" value="1"/>
</dbReference>
<comment type="caution">
    <text evidence="1">The sequence shown here is derived from an EMBL/GenBank/DDBJ whole genome shotgun (WGS) entry which is preliminary data.</text>
</comment>
<dbReference type="InterPro" id="IPR019239">
    <property type="entry name" value="VapB_antitoxin"/>
</dbReference>
<dbReference type="RefSeq" id="WP_181868144.1">
    <property type="nucleotide sequence ID" value="NZ_JACEQY010000074.1"/>
</dbReference>
<sequence length="71" mass="7679">MARTVIDIDDEKLAEAAEIFGTTTKVATVNAALEDAIKRRKRASFLNWLAEGGLPDLTGPVEKPDDQHDAA</sequence>
<dbReference type="AlphaFoldDB" id="A0A7W2D8W4"/>
<protein>
    <submittedName>
        <fullName evidence="1">Type II toxin-antitoxin system VapB family antitoxin</fullName>
    </submittedName>
</protein>
<dbReference type="EMBL" id="JACEQY010000074">
    <property type="protein sequence ID" value="MBA4866786.1"/>
    <property type="molecule type" value="Genomic_DNA"/>
</dbReference>